<gene>
    <name evidence="1" type="ORF">QR98_0069460</name>
</gene>
<evidence type="ECO:0000313" key="1">
    <source>
        <dbReference type="EMBL" id="KPM08429.1"/>
    </source>
</evidence>
<dbReference type="EMBL" id="JXLN01012398">
    <property type="protein sequence ID" value="KPM08429.1"/>
    <property type="molecule type" value="Genomic_DNA"/>
</dbReference>
<protein>
    <submittedName>
        <fullName evidence="1">Uncharacterized protein</fullName>
    </submittedName>
</protein>
<dbReference type="Proteomes" id="UP000616769">
    <property type="component" value="Unassembled WGS sequence"/>
</dbReference>
<comment type="caution">
    <text evidence="1">The sequence shown here is derived from an EMBL/GenBank/DDBJ whole genome shotgun (WGS) entry which is preliminary data.</text>
</comment>
<proteinExistence type="predicted"/>
<dbReference type="AlphaFoldDB" id="A0A132AC35"/>
<organism evidence="1 2">
    <name type="scientific">Sarcoptes scabiei</name>
    <name type="common">Itch mite</name>
    <name type="synonym">Acarus scabiei</name>
    <dbReference type="NCBI Taxonomy" id="52283"/>
    <lineage>
        <taxon>Eukaryota</taxon>
        <taxon>Metazoa</taxon>
        <taxon>Ecdysozoa</taxon>
        <taxon>Arthropoda</taxon>
        <taxon>Chelicerata</taxon>
        <taxon>Arachnida</taxon>
        <taxon>Acari</taxon>
        <taxon>Acariformes</taxon>
        <taxon>Sarcoptiformes</taxon>
        <taxon>Astigmata</taxon>
        <taxon>Psoroptidia</taxon>
        <taxon>Sarcoptoidea</taxon>
        <taxon>Sarcoptidae</taxon>
        <taxon>Sarcoptinae</taxon>
        <taxon>Sarcoptes</taxon>
    </lineage>
</organism>
<dbReference type="VEuPathDB" id="VectorBase:SSCA001793"/>
<evidence type="ECO:0000313" key="2">
    <source>
        <dbReference type="Proteomes" id="UP000616769"/>
    </source>
</evidence>
<accession>A0A132AC35</accession>
<name>A0A132AC35_SARSC</name>
<sequence length="65" mass="7629">MRKLFVSSFHSSCESQKASNLKHCSNQIIDQSGVYPSNLFDIFSPKKHMVFVLRRSALREEKYYN</sequence>
<reference evidence="1 2" key="1">
    <citation type="journal article" date="2015" name="Parasit. Vectors">
        <title>Draft genome of the scabies mite.</title>
        <authorList>
            <person name="Rider S.D.Jr."/>
            <person name="Morgan M.S."/>
            <person name="Arlian L.G."/>
        </authorList>
    </citation>
    <scope>NUCLEOTIDE SEQUENCE [LARGE SCALE GENOMIC DNA]</scope>
    <source>
        <strain evidence="1">Arlian Lab</strain>
    </source>
</reference>